<comment type="function">
    <text evidence="12">Putative RNA polymerase II subunit B1 C-terminal domain (CTD) phosphatase involved in RNA polymerase II transcription regulation.</text>
</comment>
<evidence type="ECO:0000256" key="9">
    <source>
        <dbReference type="ARBA" id="ARBA00047761"/>
    </source>
</evidence>
<comment type="catalytic activity">
    <reaction evidence="10 12">
        <text>O-phospho-L-threonyl-[protein] + H2O = L-threonyl-[protein] + phosphate</text>
        <dbReference type="Rhea" id="RHEA:47004"/>
        <dbReference type="Rhea" id="RHEA-COMP:11060"/>
        <dbReference type="Rhea" id="RHEA-COMP:11605"/>
        <dbReference type="ChEBI" id="CHEBI:15377"/>
        <dbReference type="ChEBI" id="CHEBI:30013"/>
        <dbReference type="ChEBI" id="CHEBI:43474"/>
        <dbReference type="ChEBI" id="CHEBI:61977"/>
        <dbReference type="EC" id="3.1.3.16"/>
    </reaction>
</comment>
<evidence type="ECO:0000313" key="15">
    <source>
        <dbReference type="EMBL" id="KAG8194302.1"/>
    </source>
</evidence>
<keyword evidence="8 12" id="KW-0539">Nucleus</keyword>
<name>A0AAV6VCQ4_9ARAC</name>
<sequence>MASAKPQRKAKSMTKEQKLEKAAREKRLSTTKERILGMKRDVLKIVESMLEKDLSNEWFLENCPKLCQQDYEDVIQERSIERLCGYPLCNKSIDKVIKQKYQISRLFNKVYDVTERKCFCCNECYKASNYLKAQLSEVPLHLRQAGMPINLHLISEKENSGSAGEEIVFKVSIDKNDIEKECNPTPATNLSKILKEDVKGMEEHLSKLEIKERTYEKPFVFGSKPEDKPVENDLDLAESHSESSDTDNNQEEGEDEPQNFPEYSNLSLLTNKHMPIPETNKKVVLIEPINKPWYKTVSESITLTSIDFISNVFYDWFTEDTLKYLIGERKLYAMKADHLFQTMVSSDSEELSTVKREYIDLCLKMDQLSDDEDSDLEEGKFNTTRDYMHKGDYVSIEQAIKDFEEKRQRKANKKKAVSFAPDVKDSQKEQTVESEEECEPNSSLPERTFPLVDSMSQNVLRRQVLNGKLKAVYFDVLPLVGLQYRDIRDGVKKIVETFSLTPTNITFKPKEWKCIALVLLRILTQNVLNDIEDAQYLKLSKNLLKFSKISVQDINKLATDLVSSKLLCRLQSCNK</sequence>
<dbReference type="EMBL" id="JAFNEN010000105">
    <property type="protein sequence ID" value="KAG8194302.1"/>
    <property type="molecule type" value="Genomic_DNA"/>
</dbReference>
<dbReference type="GO" id="GO:0008420">
    <property type="term" value="F:RNA polymerase II CTD heptapeptide repeat phosphatase activity"/>
    <property type="evidence" value="ECO:0007669"/>
    <property type="project" value="UniProtKB-UniRule"/>
</dbReference>
<dbReference type="InterPro" id="IPR039693">
    <property type="entry name" value="Rtr1/RPAP2"/>
</dbReference>
<keyword evidence="4 12" id="KW-0863">Zinc-finger</keyword>
<feature type="region of interest" description="Disordered" evidence="13">
    <location>
        <begin position="414"/>
        <end position="447"/>
    </location>
</feature>
<reference evidence="15 16" key="1">
    <citation type="journal article" date="2022" name="Nat. Ecol. Evol.">
        <title>A masculinizing supergene underlies an exaggerated male reproductive morph in a spider.</title>
        <authorList>
            <person name="Hendrickx F."/>
            <person name="De Corte Z."/>
            <person name="Sonet G."/>
            <person name="Van Belleghem S.M."/>
            <person name="Kostlbacher S."/>
            <person name="Vangestel C."/>
        </authorList>
    </citation>
    <scope>NUCLEOTIDE SEQUENCE [LARGE SCALE GENOMIC DNA]</scope>
    <source>
        <strain evidence="15">W744_W776</strain>
    </source>
</reference>
<feature type="compositionally biased region" description="Basic and acidic residues" evidence="13">
    <location>
        <begin position="224"/>
        <end position="243"/>
    </location>
</feature>
<dbReference type="GO" id="GO:0005737">
    <property type="term" value="C:cytoplasm"/>
    <property type="evidence" value="ECO:0007669"/>
    <property type="project" value="TreeGrafter"/>
</dbReference>
<comment type="catalytic activity">
    <reaction evidence="9 12">
        <text>O-phospho-L-seryl-[protein] + H2O = L-seryl-[protein] + phosphate</text>
        <dbReference type="Rhea" id="RHEA:20629"/>
        <dbReference type="Rhea" id="RHEA-COMP:9863"/>
        <dbReference type="Rhea" id="RHEA-COMP:11604"/>
        <dbReference type="ChEBI" id="CHEBI:15377"/>
        <dbReference type="ChEBI" id="CHEBI:29999"/>
        <dbReference type="ChEBI" id="CHEBI:43474"/>
        <dbReference type="ChEBI" id="CHEBI:83421"/>
        <dbReference type="EC" id="3.1.3.16"/>
    </reaction>
</comment>
<dbReference type="Pfam" id="PF04181">
    <property type="entry name" value="RPAP2_Rtr1"/>
    <property type="match status" value="1"/>
</dbReference>
<evidence type="ECO:0000256" key="1">
    <source>
        <dbReference type="ARBA" id="ARBA00004123"/>
    </source>
</evidence>
<evidence type="ECO:0000256" key="13">
    <source>
        <dbReference type="SAM" id="MobiDB-lite"/>
    </source>
</evidence>
<feature type="domain" description="RTR1-type" evidence="14">
    <location>
        <begin position="61"/>
        <end position="144"/>
    </location>
</feature>
<organism evidence="15 16">
    <name type="scientific">Oedothorax gibbosus</name>
    <dbReference type="NCBI Taxonomy" id="931172"/>
    <lineage>
        <taxon>Eukaryota</taxon>
        <taxon>Metazoa</taxon>
        <taxon>Ecdysozoa</taxon>
        <taxon>Arthropoda</taxon>
        <taxon>Chelicerata</taxon>
        <taxon>Arachnida</taxon>
        <taxon>Araneae</taxon>
        <taxon>Araneomorphae</taxon>
        <taxon>Entelegynae</taxon>
        <taxon>Araneoidea</taxon>
        <taxon>Linyphiidae</taxon>
        <taxon>Erigoninae</taxon>
        <taxon>Oedothorax</taxon>
    </lineage>
</organism>
<evidence type="ECO:0000256" key="11">
    <source>
        <dbReference type="PROSITE-ProRule" id="PRU00812"/>
    </source>
</evidence>
<dbReference type="Proteomes" id="UP000827092">
    <property type="component" value="Unassembled WGS sequence"/>
</dbReference>
<dbReference type="InterPro" id="IPR007308">
    <property type="entry name" value="Rtr1/RPAP2_dom"/>
</dbReference>
<evidence type="ECO:0000256" key="12">
    <source>
        <dbReference type="RuleBase" id="RU367080"/>
    </source>
</evidence>
<keyword evidence="3 12" id="KW-0479">Metal-binding</keyword>
<proteinExistence type="inferred from homology"/>
<evidence type="ECO:0000256" key="4">
    <source>
        <dbReference type="ARBA" id="ARBA00022771"/>
    </source>
</evidence>
<protein>
    <recommendedName>
        <fullName evidence="12">RNA polymerase II subunit B1 CTD phosphatase RPAP2 homolog</fullName>
        <ecNumber evidence="12">3.1.3.16</ecNumber>
    </recommendedName>
</protein>
<evidence type="ECO:0000256" key="7">
    <source>
        <dbReference type="ARBA" id="ARBA00022912"/>
    </source>
</evidence>
<keyword evidence="6 12" id="KW-0862">Zinc</keyword>
<dbReference type="Gene3D" id="1.25.40.820">
    <property type="match status" value="1"/>
</dbReference>
<evidence type="ECO:0000256" key="2">
    <source>
        <dbReference type="ARBA" id="ARBA00005676"/>
    </source>
</evidence>
<evidence type="ECO:0000256" key="3">
    <source>
        <dbReference type="ARBA" id="ARBA00022723"/>
    </source>
</evidence>
<dbReference type="PANTHER" id="PTHR14732:SF0">
    <property type="entry name" value="RNA POLYMERASE II SUBUNIT B1 CTD PHOSPHATASE RPAP2-RELATED"/>
    <property type="match status" value="1"/>
</dbReference>
<dbReference type="PANTHER" id="PTHR14732">
    <property type="entry name" value="RNA POLYMERASE II SUBUNIT B1 CTD PHOSPHATASE RPAP2-RELATED"/>
    <property type="match status" value="1"/>
</dbReference>
<keyword evidence="16" id="KW-1185">Reference proteome</keyword>
<evidence type="ECO:0000259" key="14">
    <source>
        <dbReference type="PROSITE" id="PS51479"/>
    </source>
</evidence>
<accession>A0AAV6VCQ4</accession>
<comment type="caution">
    <text evidence="15">The sequence shown here is derived from an EMBL/GenBank/DDBJ whole genome shotgun (WGS) entry which is preliminary data.</text>
</comment>
<dbReference type="AlphaFoldDB" id="A0AAV6VCQ4"/>
<dbReference type="GO" id="GO:0008270">
    <property type="term" value="F:zinc ion binding"/>
    <property type="evidence" value="ECO:0007669"/>
    <property type="project" value="UniProtKB-KW"/>
</dbReference>
<feature type="compositionally biased region" description="Acidic residues" evidence="13">
    <location>
        <begin position="244"/>
        <end position="257"/>
    </location>
</feature>
<evidence type="ECO:0000256" key="8">
    <source>
        <dbReference type="ARBA" id="ARBA00023242"/>
    </source>
</evidence>
<keyword evidence="7 12" id="KW-0904">Protein phosphatase</keyword>
<comment type="similarity">
    <text evidence="2 11 12">Belongs to the RPAP2 family.</text>
</comment>
<dbReference type="PROSITE" id="PS51479">
    <property type="entry name" value="ZF_RTR1"/>
    <property type="match status" value="1"/>
</dbReference>
<feature type="region of interest" description="Disordered" evidence="13">
    <location>
        <begin position="220"/>
        <end position="262"/>
    </location>
</feature>
<evidence type="ECO:0000313" key="16">
    <source>
        <dbReference type="Proteomes" id="UP000827092"/>
    </source>
</evidence>
<evidence type="ECO:0000256" key="10">
    <source>
        <dbReference type="ARBA" id="ARBA00048336"/>
    </source>
</evidence>
<dbReference type="GO" id="GO:0043175">
    <property type="term" value="F:RNA polymerase core enzyme binding"/>
    <property type="evidence" value="ECO:0007669"/>
    <property type="project" value="UniProtKB-UniRule"/>
</dbReference>
<evidence type="ECO:0000256" key="5">
    <source>
        <dbReference type="ARBA" id="ARBA00022801"/>
    </source>
</evidence>
<dbReference type="EC" id="3.1.3.16" evidence="12"/>
<feature type="compositionally biased region" description="Basic residues" evidence="13">
    <location>
        <begin position="1"/>
        <end position="12"/>
    </location>
</feature>
<feature type="region of interest" description="Disordered" evidence="13">
    <location>
        <begin position="1"/>
        <end position="26"/>
    </location>
</feature>
<dbReference type="GO" id="GO:0005634">
    <property type="term" value="C:nucleus"/>
    <property type="evidence" value="ECO:0007669"/>
    <property type="project" value="UniProtKB-SubCell"/>
</dbReference>
<feature type="compositionally biased region" description="Basic and acidic residues" evidence="13">
    <location>
        <begin position="422"/>
        <end position="431"/>
    </location>
</feature>
<keyword evidence="5 12" id="KW-0378">Hydrolase</keyword>
<dbReference type="InterPro" id="IPR038534">
    <property type="entry name" value="Rtr1/RPAP2_sf"/>
</dbReference>
<gene>
    <name evidence="15" type="ORF">JTE90_004530</name>
</gene>
<evidence type="ECO:0000256" key="6">
    <source>
        <dbReference type="ARBA" id="ARBA00022833"/>
    </source>
</evidence>
<comment type="subcellular location">
    <subcellularLocation>
        <location evidence="1 12">Nucleus</location>
    </subcellularLocation>
</comment>
<feature type="compositionally biased region" description="Basic and acidic residues" evidence="13">
    <location>
        <begin position="13"/>
        <end position="26"/>
    </location>
</feature>